<dbReference type="AlphaFoldDB" id="A0A517M0C0"/>
<gene>
    <name evidence="6" type="ORF">EC9_25030</name>
</gene>
<dbReference type="InterPro" id="IPR018247">
    <property type="entry name" value="EF_Hand_1_Ca_BS"/>
</dbReference>
<evidence type="ECO:0000256" key="4">
    <source>
        <dbReference type="SAM" id="MobiDB-lite"/>
    </source>
</evidence>
<dbReference type="GO" id="GO:0005576">
    <property type="term" value="C:extracellular region"/>
    <property type="evidence" value="ECO:0007669"/>
    <property type="project" value="UniProtKB-SubCell"/>
</dbReference>
<evidence type="ECO:0000256" key="1">
    <source>
        <dbReference type="ARBA" id="ARBA00004613"/>
    </source>
</evidence>
<evidence type="ECO:0000313" key="7">
    <source>
        <dbReference type="Proteomes" id="UP000319557"/>
    </source>
</evidence>
<evidence type="ECO:0000256" key="2">
    <source>
        <dbReference type="ARBA" id="ARBA00022525"/>
    </source>
</evidence>
<name>A0A517M0C0_9BACT</name>
<dbReference type="EMBL" id="CP036261">
    <property type="protein sequence ID" value="QDS88313.1"/>
    <property type="molecule type" value="Genomic_DNA"/>
</dbReference>
<protein>
    <recommendedName>
        <fullName evidence="5">SD-repeat containing protein B domain-containing protein</fullName>
    </recommendedName>
</protein>
<dbReference type="InterPro" id="IPR002105">
    <property type="entry name" value="Dockerin_1_rpt"/>
</dbReference>
<dbReference type="Pfam" id="PF17963">
    <property type="entry name" value="Big_9"/>
    <property type="match status" value="1"/>
</dbReference>
<dbReference type="GO" id="GO:0004553">
    <property type="term" value="F:hydrolase activity, hydrolyzing O-glycosyl compounds"/>
    <property type="evidence" value="ECO:0007669"/>
    <property type="project" value="InterPro"/>
</dbReference>
<dbReference type="Gene3D" id="2.60.40.10">
    <property type="entry name" value="Immunoglobulins"/>
    <property type="match status" value="1"/>
</dbReference>
<dbReference type="InterPro" id="IPR013783">
    <property type="entry name" value="Ig-like_fold"/>
</dbReference>
<keyword evidence="2" id="KW-0964">Secreted</keyword>
<dbReference type="InterPro" id="IPR036439">
    <property type="entry name" value="Dockerin_dom_sf"/>
</dbReference>
<evidence type="ECO:0000259" key="5">
    <source>
        <dbReference type="Pfam" id="PF17210"/>
    </source>
</evidence>
<organism evidence="6 7">
    <name type="scientific">Rosistilla ulvae</name>
    <dbReference type="NCBI Taxonomy" id="1930277"/>
    <lineage>
        <taxon>Bacteria</taxon>
        <taxon>Pseudomonadati</taxon>
        <taxon>Planctomycetota</taxon>
        <taxon>Planctomycetia</taxon>
        <taxon>Pirellulales</taxon>
        <taxon>Pirellulaceae</taxon>
        <taxon>Rosistilla</taxon>
    </lineage>
</organism>
<dbReference type="PROSITE" id="PS00018">
    <property type="entry name" value="EF_HAND_1"/>
    <property type="match status" value="1"/>
</dbReference>
<keyword evidence="3" id="KW-0732">Signal</keyword>
<dbReference type="Gene3D" id="1.10.1330.10">
    <property type="entry name" value="Dockerin domain"/>
    <property type="match status" value="1"/>
</dbReference>
<feature type="region of interest" description="Disordered" evidence="4">
    <location>
        <begin position="612"/>
        <end position="638"/>
    </location>
</feature>
<evidence type="ECO:0000256" key="3">
    <source>
        <dbReference type="ARBA" id="ARBA00022729"/>
    </source>
</evidence>
<dbReference type="InterPro" id="IPR033764">
    <property type="entry name" value="Sdr_B"/>
</dbReference>
<dbReference type="Pfam" id="PF17210">
    <property type="entry name" value="SdrD_B"/>
    <property type="match status" value="1"/>
</dbReference>
<dbReference type="KEGG" id="ruv:EC9_25030"/>
<proteinExistence type="predicted"/>
<sequence length="688" mass="74190">MRSAMFSRQPSNKETLRRQRRRARILALGFESLDSRRVLASITGVVFADDDLSGLQDNGESGLPNRIVYIDQNHDNRLNGAEPYQLTDGSGSFAFEDLPADAYSLRMFDGTGTQKITAPESGVHSIFLTADASVGQIDFGVQISGENEAPISDPVHYATKQGLSFVLPFPNGLVYKHGADTPNQTFVALQTSESENSLVEISLAGGLHYIPADDFVGQDTATYVLHDGRDASDPITLTVDVVDKDAPLQTVVFDGDPLPENSPAGTVIGKLSVLAPSLQGNIVFAPLTHHVQINDNLLILADPALVNFEVAPEVRVLVQVLDLDLGEEVSQVEIVIPVSDADDPIRFLGGPEYGDTDEHATGTSFGIVYVEDEDVGEQHTIEVEDSRFEIVNGMLKLRDDEALTYPDDDGLVVNYTVDDPAPGGTQHTNQITITVFNLNDPPTALNVSGGLREKIYGATVGPVTVIDPDPHDTYHYTISDPRFEIVAGVLKLRDDQTVDYAGPSSSITMNITATENSDANYSVESEVTIPILENASPWQNLPESLDVNNDNVITPQDVLIILNSLNEGGPRPLNSPFDGEYYLDVNGDGLLTPLDALIVVNELNTISNLKSIPGGGFPPIGESESTEDAPPSPEGESIAEAAQTESAANQDHFAAPSIAQPLMVADADQEPFDEDEDWLETDLEDLFV</sequence>
<evidence type="ECO:0000313" key="6">
    <source>
        <dbReference type="EMBL" id="QDS88313.1"/>
    </source>
</evidence>
<dbReference type="GO" id="GO:0000272">
    <property type="term" value="P:polysaccharide catabolic process"/>
    <property type="evidence" value="ECO:0007669"/>
    <property type="project" value="InterPro"/>
</dbReference>
<dbReference type="SUPFAM" id="SSF117074">
    <property type="entry name" value="Hypothetical protein PA1324"/>
    <property type="match status" value="1"/>
</dbReference>
<dbReference type="SUPFAM" id="SSF63446">
    <property type="entry name" value="Type I dockerin domain"/>
    <property type="match status" value="1"/>
</dbReference>
<feature type="domain" description="SD-repeat containing protein B" evidence="5">
    <location>
        <begin position="41"/>
        <end position="123"/>
    </location>
</feature>
<dbReference type="Proteomes" id="UP000319557">
    <property type="component" value="Chromosome"/>
</dbReference>
<reference evidence="6 7" key="1">
    <citation type="submission" date="2019-02" db="EMBL/GenBank/DDBJ databases">
        <title>Deep-cultivation of Planctomycetes and their phenomic and genomic characterization uncovers novel biology.</title>
        <authorList>
            <person name="Wiegand S."/>
            <person name="Jogler M."/>
            <person name="Boedeker C."/>
            <person name="Pinto D."/>
            <person name="Vollmers J."/>
            <person name="Rivas-Marin E."/>
            <person name="Kohn T."/>
            <person name="Peeters S.H."/>
            <person name="Heuer A."/>
            <person name="Rast P."/>
            <person name="Oberbeckmann S."/>
            <person name="Bunk B."/>
            <person name="Jeske O."/>
            <person name="Meyerdierks A."/>
            <person name="Storesund J.E."/>
            <person name="Kallscheuer N."/>
            <person name="Luecker S."/>
            <person name="Lage O.M."/>
            <person name="Pohl T."/>
            <person name="Merkel B.J."/>
            <person name="Hornburger P."/>
            <person name="Mueller R.-W."/>
            <person name="Bruemmer F."/>
            <person name="Labrenz M."/>
            <person name="Spormann A.M."/>
            <person name="Op den Camp H."/>
            <person name="Overmann J."/>
            <person name="Amann R."/>
            <person name="Jetten M.S.M."/>
            <person name="Mascher T."/>
            <person name="Medema M.H."/>
            <person name="Devos D.P."/>
            <person name="Kaster A.-K."/>
            <person name="Ovreas L."/>
            <person name="Rohde M."/>
            <person name="Galperin M.Y."/>
            <person name="Jogler C."/>
        </authorList>
    </citation>
    <scope>NUCLEOTIDE SEQUENCE [LARGE SCALE GENOMIC DNA]</scope>
    <source>
        <strain evidence="6 7">EC9</strain>
    </source>
</reference>
<dbReference type="Pfam" id="PF00404">
    <property type="entry name" value="Dockerin_1"/>
    <property type="match status" value="1"/>
</dbReference>
<accession>A0A517M0C0</accession>
<keyword evidence="7" id="KW-1185">Reference proteome</keyword>
<comment type="subcellular location">
    <subcellularLocation>
        <location evidence="1">Secreted</location>
    </subcellularLocation>
</comment>